<keyword evidence="4" id="KW-1185">Reference proteome</keyword>
<keyword evidence="1" id="KW-0472">Membrane</keyword>
<evidence type="ECO:0000256" key="1">
    <source>
        <dbReference type="SAM" id="Phobius"/>
    </source>
</evidence>
<keyword evidence="1" id="KW-1133">Transmembrane helix</keyword>
<evidence type="ECO:0000256" key="2">
    <source>
        <dbReference type="SAM" id="SignalP"/>
    </source>
</evidence>
<feature type="transmembrane region" description="Helical" evidence="1">
    <location>
        <begin position="286"/>
        <end position="307"/>
    </location>
</feature>
<evidence type="ECO:0000313" key="4">
    <source>
        <dbReference type="Proteomes" id="UP000237481"/>
    </source>
</evidence>
<name>A0A2S4L2E9_9HYPO</name>
<proteinExistence type="predicted"/>
<feature type="transmembrane region" description="Helical" evidence="1">
    <location>
        <begin position="257"/>
        <end position="279"/>
    </location>
</feature>
<protein>
    <submittedName>
        <fullName evidence="3">Uncharacterized protein</fullName>
    </submittedName>
</protein>
<organism evidence="3 4">
    <name type="scientific">Tolypocladium paradoxum</name>
    <dbReference type="NCBI Taxonomy" id="94208"/>
    <lineage>
        <taxon>Eukaryota</taxon>
        <taxon>Fungi</taxon>
        <taxon>Dikarya</taxon>
        <taxon>Ascomycota</taxon>
        <taxon>Pezizomycotina</taxon>
        <taxon>Sordariomycetes</taxon>
        <taxon>Hypocreomycetidae</taxon>
        <taxon>Hypocreales</taxon>
        <taxon>Ophiocordycipitaceae</taxon>
        <taxon>Tolypocladium</taxon>
    </lineage>
</organism>
<dbReference type="AlphaFoldDB" id="A0A2S4L2E9"/>
<gene>
    <name evidence="3" type="ORF">TPAR_03233</name>
</gene>
<dbReference type="OrthoDB" id="5137645at2759"/>
<sequence length="315" mass="32195">MRFTVALASLLASTATAAVAADGDVVVRSPLSVDANVDVKATVGADVDVDIKVDAAVKAAANFKCPSGMGYSCWTKACSCPPGMKFDLASKKCSGKEKTGAWPEIDLSVYASVGVGLGSFCAISPTHIVKYDAKHRYCQAGLDTIVFAAVASIAVEIDALAGAEIDLHANISADLKSTCAGLSGLYLDTAAKAVALFNTDVLGLATLEADVDAAISLNLGKTLNGVLCTVGLGKCHFDCVSYCTRGCKNYIDVGADVVVDIGVGIDAVVGLAILPNILLILGKTKVLVTVAVNGLLCLVGGLIKSLLSTFDCHCN</sequence>
<evidence type="ECO:0000313" key="3">
    <source>
        <dbReference type="EMBL" id="POR36567.1"/>
    </source>
</evidence>
<feature type="chain" id="PRO_5015622405" evidence="2">
    <location>
        <begin position="21"/>
        <end position="315"/>
    </location>
</feature>
<dbReference type="Proteomes" id="UP000237481">
    <property type="component" value="Unassembled WGS sequence"/>
</dbReference>
<comment type="caution">
    <text evidence="3">The sequence shown here is derived from an EMBL/GenBank/DDBJ whole genome shotgun (WGS) entry which is preliminary data.</text>
</comment>
<keyword evidence="2" id="KW-0732">Signal</keyword>
<accession>A0A2S4L2E9</accession>
<keyword evidence="1" id="KW-0812">Transmembrane</keyword>
<dbReference type="EMBL" id="PKSG01000314">
    <property type="protein sequence ID" value="POR36567.1"/>
    <property type="molecule type" value="Genomic_DNA"/>
</dbReference>
<reference evidence="3 4" key="1">
    <citation type="submission" date="2018-01" db="EMBL/GenBank/DDBJ databases">
        <title>Harnessing the power of phylogenomics to disentangle the directionality and signatures of interkingdom host jumping in the parasitic fungal genus Tolypocladium.</title>
        <authorList>
            <person name="Quandt C.A."/>
            <person name="Patterson W."/>
            <person name="Spatafora J.W."/>
        </authorList>
    </citation>
    <scope>NUCLEOTIDE SEQUENCE [LARGE SCALE GENOMIC DNA]</scope>
    <source>
        <strain evidence="3 4">NRBC 100945</strain>
    </source>
</reference>
<feature type="signal peptide" evidence="2">
    <location>
        <begin position="1"/>
        <end position="20"/>
    </location>
</feature>